<feature type="region of interest" description="Disordered" evidence="1">
    <location>
        <begin position="65"/>
        <end position="85"/>
    </location>
</feature>
<reference evidence="2 3" key="1">
    <citation type="submission" date="2019-12" db="EMBL/GenBank/DDBJ databases">
        <title>Chromosome-level assembly of the Caenorhabditis remanei genome.</title>
        <authorList>
            <person name="Teterina A.A."/>
            <person name="Willis J.H."/>
            <person name="Phillips P.C."/>
        </authorList>
    </citation>
    <scope>NUCLEOTIDE SEQUENCE [LARGE SCALE GENOMIC DNA]</scope>
    <source>
        <strain evidence="2 3">PX506</strain>
        <tissue evidence="2">Whole organism</tissue>
    </source>
</reference>
<dbReference type="EMBL" id="WUAV01000002">
    <property type="protein sequence ID" value="KAF1767309.1"/>
    <property type="molecule type" value="Genomic_DNA"/>
</dbReference>
<evidence type="ECO:0000313" key="3">
    <source>
        <dbReference type="Proteomes" id="UP000483820"/>
    </source>
</evidence>
<dbReference type="CTD" id="9799073"/>
<organism evidence="2 3">
    <name type="scientific">Caenorhabditis remanei</name>
    <name type="common">Caenorhabditis vulgaris</name>
    <dbReference type="NCBI Taxonomy" id="31234"/>
    <lineage>
        <taxon>Eukaryota</taxon>
        <taxon>Metazoa</taxon>
        <taxon>Ecdysozoa</taxon>
        <taxon>Nematoda</taxon>
        <taxon>Chromadorea</taxon>
        <taxon>Rhabditida</taxon>
        <taxon>Rhabditina</taxon>
        <taxon>Rhabditomorpha</taxon>
        <taxon>Rhabditoidea</taxon>
        <taxon>Rhabditidae</taxon>
        <taxon>Peloderinae</taxon>
        <taxon>Caenorhabditis</taxon>
    </lineage>
</organism>
<accession>A0A6A5HIR7</accession>
<comment type="caution">
    <text evidence="2">The sequence shown here is derived from an EMBL/GenBank/DDBJ whole genome shotgun (WGS) entry which is preliminary data.</text>
</comment>
<dbReference type="KEGG" id="crq:GCK72_007268"/>
<protein>
    <submittedName>
        <fullName evidence="2">Uncharacterized protein</fullName>
    </submittedName>
</protein>
<feature type="compositionally biased region" description="Low complexity" evidence="1">
    <location>
        <begin position="17"/>
        <end position="28"/>
    </location>
</feature>
<sequence length="329" mass="36551">MAKCSKMSLHTEKSNSTTPNMTTAPRTTSMSASSYQTSPPPAYEDSKGFTSRSLSVITTPREFMSTARQKEAMSTTSTSSSSTRGPLSLFEQIREHCEPFARAIMGNPQLGDPTTADSSTSAELKEIKGLLQSLIVDVETLKEQGTAQPELVEPEDREPLSATVSTAMRFAGHVRPLDSRIYVQITTATKVLHMLYQPVGGYIHLMKSSTTTMEAANTEEDRFLQDIQAWRDSWLTGLTWTAYTVWTPPTTLSSLPYTHIRPCRCIPVLLRGNERHGDQKTCFTRRLGQEALLAVLHHLVYEEGTLMPLSLKLTWDTNQAAAPYLQLTE</sequence>
<dbReference type="AlphaFoldDB" id="A0A6A5HIR7"/>
<name>A0A6A5HIR7_CAERE</name>
<evidence type="ECO:0000256" key="1">
    <source>
        <dbReference type="SAM" id="MobiDB-lite"/>
    </source>
</evidence>
<feature type="compositionally biased region" description="Low complexity" evidence="1">
    <location>
        <begin position="74"/>
        <end position="83"/>
    </location>
</feature>
<dbReference type="Proteomes" id="UP000483820">
    <property type="component" value="Chromosome II"/>
</dbReference>
<dbReference type="RefSeq" id="XP_053590269.1">
    <property type="nucleotide sequence ID" value="XM_053726075.1"/>
</dbReference>
<proteinExistence type="predicted"/>
<evidence type="ECO:0000313" key="2">
    <source>
        <dbReference type="EMBL" id="KAF1767309.1"/>
    </source>
</evidence>
<dbReference type="GeneID" id="9799073"/>
<feature type="region of interest" description="Disordered" evidence="1">
    <location>
        <begin position="1"/>
        <end position="51"/>
    </location>
</feature>
<gene>
    <name evidence="2" type="ORF">GCK72_007268</name>
</gene>